<evidence type="ECO:0000256" key="1">
    <source>
        <dbReference type="ARBA" id="ARBA00004479"/>
    </source>
</evidence>
<evidence type="ECO:0000256" key="2">
    <source>
        <dbReference type="ARBA" id="ARBA00022692"/>
    </source>
</evidence>
<dbReference type="PANTHER" id="PTHR48063">
    <property type="entry name" value="LRR RECEPTOR-LIKE KINASE"/>
    <property type="match status" value="1"/>
</dbReference>
<accession>A0A978V5D6</accession>
<dbReference type="InterPro" id="IPR046956">
    <property type="entry name" value="RLP23-like"/>
</dbReference>
<keyword evidence="6" id="KW-0675">Receptor</keyword>
<dbReference type="AlphaFoldDB" id="A0A978V5D6"/>
<dbReference type="Pfam" id="PF00560">
    <property type="entry name" value="LRR_1"/>
    <property type="match status" value="1"/>
</dbReference>
<gene>
    <name evidence="8" type="ORF">FEM48_Zijuj07G0152500</name>
</gene>
<evidence type="ECO:0000313" key="8">
    <source>
        <dbReference type="EMBL" id="KAH7522569.1"/>
    </source>
</evidence>
<dbReference type="SUPFAM" id="SSF52058">
    <property type="entry name" value="L domain-like"/>
    <property type="match status" value="1"/>
</dbReference>
<evidence type="ECO:0000313" key="9">
    <source>
        <dbReference type="Proteomes" id="UP000813462"/>
    </source>
</evidence>
<dbReference type="PANTHER" id="PTHR48063:SF112">
    <property type="entry name" value="RECEPTOR LIKE PROTEIN 30-LIKE"/>
    <property type="match status" value="1"/>
</dbReference>
<evidence type="ECO:0000256" key="7">
    <source>
        <dbReference type="ARBA" id="ARBA00023180"/>
    </source>
</evidence>
<protein>
    <submittedName>
        <fullName evidence="8">Uncharacterized protein</fullName>
    </submittedName>
</protein>
<dbReference type="Pfam" id="PF13855">
    <property type="entry name" value="LRR_8"/>
    <property type="match status" value="1"/>
</dbReference>
<dbReference type="GO" id="GO:0016020">
    <property type="term" value="C:membrane"/>
    <property type="evidence" value="ECO:0007669"/>
    <property type="project" value="UniProtKB-SubCell"/>
</dbReference>
<keyword evidence="7" id="KW-0325">Glycoprotein</keyword>
<evidence type="ECO:0000256" key="6">
    <source>
        <dbReference type="ARBA" id="ARBA00023170"/>
    </source>
</evidence>
<dbReference type="InterPro" id="IPR001611">
    <property type="entry name" value="Leu-rich_rpt"/>
</dbReference>
<comment type="caution">
    <text evidence="8">The sequence shown here is derived from an EMBL/GenBank/DDBJ whole genome shotgun (WGS) entry which is preliminary data.</text>
</comment>
<organism evidence="8 9">
    <name type="scientific">Ziziphus jujuba var. spinosa</name>
    <dbReference type="NCBI Taxonomy" id="714518"/>
    <lineage>
        <taxon>Eukaryota</taxon>
        <taxon>Viridiplantae</taxon>
        <taxon>Streptophyta</taxon>
        <taxon>Embryophyta</taxon>
        <taxon>Tracheophyta</taxon>
        <taxon>Spermatophyta</taxon>
        <taxon>Magnoliopsida</taxon>
        <taxon>eudicotyledons</taxon>
        <taxon>Gunneridae</taxon>
        <taxon>Pentapetalae</taxon>
        <taxon>rosids</taxon>
        <taxon>fabids</taxon>
        <taxon>Rosales</taxon>
        <taxon>Rhamnaceae</taxon>
        <taxon>Paliureae</taxon>
        <taxon>Ziziphus</taxon>
    </lineage>
</organism>
<sequence>MIVLRDLDVRGNRLEGMIPESFGNLCSLQTLNLSRNHLNGSLAFSHKFSSCAHNSVLESVRLYSNSFSGSLPGLSVFPLLKEIDLHKYELNGTPTTSIAKLFELETLDVSDNCLESAISELHPSNLYNLRV</sequence>
<proteinExistence type="predicted"/>
<reference evidence="8" key="1">
    <citation type="journal article" date="2021" name="Front. Plant Sci.">
        <title>Chromosome-Scale Genome Assembly for Chinese Sour Jujube and Insights Into Its Genome Evolution and Domestication Signature.</title>
        <authorList>
            <person name="Shen L.-Y."/>
            <person name="Luo H."/>
            <person name="Wang X.-L."/>
            <person name="Wang X.-M."/>
            <person name="Qiu X.-J."/>
            <person name="Liu H."/>
            <person name="Zhou S.-S."/>
            <person name="Jia K.-H."/>
            <person name="Nie S."/>
            <person name="Bao Y.-T."/>
            <person name="Zhang R.-G."/>
            <person name="Yun Q.-Z."/>
            <person name="Chai Y.-H."/>
            <person name="Lu J.-Y."/>
            <person name="Li Y."/>
            <person name="Zhao S.-W."/>
            <person name="Mao J.-F."/>
            <person name="Jia S.-G."/>
            <person name="Mao Y.-M."/>
        </authorList>
    </citation>
    <scope>NUCLEOTIDE SEQUENCE</scope>
    <source>
        <strain evidence="8">AT0</strain>
        <tissue evidence="8">Leaf</tissue>
    </source>
</reference>
<dbReference type="Gene3D" id="3.80.10.10">
    <property type="entry name" value="Ribonuclease Inhibitor"/>
    <property type="match status" value="1"/>
</dbReference>
<evidence type="ECO:0000256" key="5">
    <source>
        <dbReference type="ARBA" id="ARBA00023136"/>
    </source>
</evidence>
<comment type="subcellular location">
    <subcellularLocation>
        <location evidence="1">Membrane</location>
        <topology evidence="1">Single-pass type I membrane protein</topology>
    </subcellularLocation>
</comment>
<name>A0A978V5D6_ZIZJJ</name>
<evidence type="ECO:0000256" key="4">
    <source>
        <dbReference type="ARBA" id="ARBA00022989"/>
    </source>
</evidence>
<keyword evidence="5" id="KW-0472">Membrane</keyword>
<dbReference type="Proteomes" id="UP000813462">
    <property type="component" value="Unassembled WGS sequence"/>
</dbReference>
<evidence type="ECO:0000256" key="3">
    <source>
        <dbReference type="ARBA" id="ARBA00022729"/>
    </source>
</evidence>
<dbReference type="EMBL" id="JAEACU010000007">
    <property type="protein sequence ID" value="KAH7522569.1"/>
    <property type="molecule type" value="Genomic_DNA"/>
</dbReference>
<dbReference type="InterPro" id="IPR032675">
    <property type="entry name" value="LRR_dom_sf"/>
</dbReference>
<keyword evidence="4" id="KW-1133">Transmembrane helix</keyword>
<keyword evidence="2" id="KW-0812">Transmembrane</keyword>
<keyword evidence="3" id="KW-0732">Signal</keyword>